<dbReference type="CDD" id="cd05117">
    <property type="entry name" value="STKc_CAMK"/>
    <property type="match status" value="1"/>
</dbReference>
<reference evidence="8" key="1">
    <citation type="submission" date="2021-08" db="EMBL/GenBank/DDBJ databases">
        <title>WGS assembly of Ceratopteris richardii.</title>
        <authorList>
            <person name="Marchant D.B."/>
            <person name="Chen G."/>
            <person name="Jenkins J."/>
            <person name="Shu S."/>
            <person name="Leebens-Mack J."/>
            <person name="Grimwood J."/>
            <person name="Schmutz J."/>
            <person name="Soltis P."/>
            <person name="Soltis D."/>
            <person name="Chen Z.-H."/>
        </authorList>
    </citation>
    <scope>NUCLEOTIDE SEQUENCE</scope>
    <source>
        <strain evidence="8">Whitten #5841</strain>
        <tissue evidence="8">Leaf</tissue>
    </source>
</reference>
<keyword evidence="4" id="KW-0418">Kinase</keyword>
<feature type="compositionally biased region" description="Acidic residues" evidence="6">
    <location>
        <begin position="274"/>
        <end position="293"/>
    </location>
</feature>
<evidence type="ECO:0000256" key="3">
    <source>
        <dbReference type="ARBA" id="ARBA00022741"/>
    </source>
</evidence>
<protein>
    <recommendedName>
        <fullName evidence="7">Protein kinase domain-containing protein</fullName>
    </recommendedName>
</protein>
<name>A0A8T2QHH3_CERRI</name>
<dbReference type="InterPro" id="IPR008271">
    <property type="entry name" value="Ser/Thr_kinase_AS"/>
</dbReference>
<comment type="caution">
    <text evidence="8">The sequence shown here is derived from an EMBL/GenBank/DDBJ whole genome shotgun (WGS) entry which is preliminary data.</text>
</comment>
<dbReference type="GO" id="GO:0004674">
    <property type="term" value="F:protein serine/threonine kinase activity"/>
    <property type="evidence" value="ECO:0007669"/>
    <property type="project" value="UniProtKB-KW"/>
</dbReference>
<evidence type="ECO:0000313" key="9">
    <source>
        <dbReference type="Proteomes" id="UP000825935"/>
    </source>
</evidence>
<evidence type="ECO:0000256" key="2">
    <source>
        <dbReference type="ARBA" id="ARBA00022679"/>
    </source>
</evidence>
<keyword evidence="9" id="KW-1185">Reference proteome</keyword>
<dbReference type="Pfam" id="PF00069">
    <property type="entry name" value="Pkinase"/>
    <property type="match status" value="1"/>
</dbReference>
<accession>A0A8T2QHH3</accession>
<dbReference type="InterPro" id="IPR000719">
    <property type="entry name" value="Prot_kinase_dom"/>
</dbReference>
<dbReference type="Proteomes" id="UP000825935">
    <property type="component" value="Chromosome 35"/>
</dbReference>
<dbReference type="AlphaFoldDB" id="A0A8T2QHH3"/>
<evidence type="ECO:0000259" key="7">
    <source>
        <dbReference type="PROSITE" id="PS50011"/>
    </source>
</evidence>
<feature type="domain" description="Protein kinase" evidence="7">
    <location>
        <begin position="8"/>
        <end position="264"/>
    </location>
</feature>
<keyword evidence="3" id="KW-0547">Nucleotide-binding</keyword>
<dbReference type="PANTHER" id="PTHR24349">
    <property type="entry name" value="SERINE/THREONINE-PROTEIN KINASE"/>
    <property type="match status" value="1"/>
</dbReference>
<evidence type="ECO:0000256" key="1">
    <source>
        <dbReference type="ARBA" id="ARBA00022527"/>
    </source>
</evidence>
<feature type="region of interest" description="Disordered" evidence="6">
    <location>
        <begin position="267"/>
        <end position="293"/>
    </location>
</feature>
<evidence type="ECO:0000256" key="6">
    <source>
        <dbReference type="SAM" id="MobiDB-lite"/>
    </source>
</evidence>
<dbReference type="Gene3D" id="1.10.510.10">
    <property type="entry name" value="Transferase(Phosphotransferase) domain 1"/>
    <property type="match status" value="1"/>
</dbReference>
<dbReference type="InterPro" id="IPR050205">
    <property type="entry name" value="CDPK_Ser/Thr_kinases"/>
</dbReference>
<keyword evidence="1" id="KW-0723">Serine/threonine-protein kinase</keyword>
<evidence type="ECO:0000313" key="8">
    <source>
        <dbReference type="EMBL" id="KAH7283005.1"/>
    </source>
</evidence>
<dbReference type="PROSITE" id="PS00108">
    <property type="entry name" value="PROTEIN_KINASE_ST"/>
    <property type="match status" value="1"/>
</dbReference>
<dbReference type="OMA" id="MACEFGE"/>
<dbReference type="SUPFAM" id="SSF56112">
    <property type="entry name" value="Protein kinase-like (PK-like)"/>
    <property type="match status" value="1"/>
</dbReference>
<evidence type="ECO:0000256" key="4">
    <source>
        <dbReference type="ARBA" id="ARBA00022777"/>
    </source>
</evidence>
<dbReference type="PROSITE" id="PS50011">
    <property type="entry name" value="PROTEIN_KINASE_DOM"/>
    <property type="match status" value="1"/>
</dbReference>
<dbReference type="GO" id="GO:0005524">
    <property type="term" value="F:ATP binding"/>
    <property type="evidence" value="ECO:0007669"/>
    <property type="project" value="UniProtKB-KW"/>
</dbReference>
<keyword evidence="5" id="KW-0067">ATP-binding</keyword>
<evidence type="ECO:0000256" key="5">
    <source>
        <dbReference type="ARBA" id="ARBA00022840"/>
    </source>
</evidence>
<gene>
    <name evidence="8" type="ORF">KP509_35G056100</name>
</gene>
<dbReference type="Gene3D" id="3.30.200.20">
    <property type="entry name" value="Phosphorylase Kinase, domain 1"/>
    <property type="match status" value="1"/>
</dbReference>
<dbReference type="OrthoDB" id="40902at2759"/>
<dbReference type="SMART" id="SM00220">
    <property type="entry name" value="S_TKc"/>
    <property type="match status" value="1"/>
</dbReference>
<sequence>MNSLEKSFILGRRLASAVDGTLRVITEKTTGHQYACKSVDWSDSIAVLHARAEINMLERLRGHPNIITYHGHFEDRGQLHIVMDLEGNDLCSHLRETGPCPEKEAARVLKAVVSAIAFCHERGVMHRDIKPDNILLPSRKSGYENVKLADFGTSADFSDRRRFRDVEGTIYYVAPEVLTGTGYDENVDIWGLGILLYVILSGYLPFHGNTEADIFWNIKTRSLNLNRSPWREISAQAKDLLKGMLQKNPHRRLGLADFMAHPWLNRKETNESDSQSEPEDMLIDSEPEDMLID</sequence>
<organism evidence="8 9">
    <name type="scientific">Ceratopteris richardii</name>
    <name type="common">Triangle waterfern</name>
    <dbReference type="NCBI Taxonomy" id="49495"/>
    <lineage>
        <taxon>Eukaryota</taxon>
        <taxon>Viridiplantae</taxon>
        <taxon>Streptophyta</taxon>
        <taxon>Embryophyta</taxon>
        <taxon>Tracheophyta</taxon>
        <taxon>Polypodiopsida</taxon>
        <taxon>Polypodiidae</taxon>
        <taxon>Polypodiales</taxon>
        <taxon>Pteridineae</taxon>
        <taxon>Pteridaceae</taxon>
        <taxon>Parkerioideae</taxon>
        <taxon>Ceratopteris</taxon>
    </lineage>
</organism>
<dbReference type="EMBL" id="CM035440">
    <property type="protein sequence ID" value="KAH7283005.1"/>
    <property type="molecule type" value="Genomic_DNA"/>
</dbReference>
<dbReference type="InterPro" id="IPR011009">
    <property type="entry name" value="Kinase-like_dom_sf"/>
</dbReference>
<proteinExistence type="predicted"/>
<keyword evidence="2" id="KW-0808">Transferase</keyword>